<dbReference type="GO" id="GO:0005886">
    <property type="term" value="C:plasma membrane"/>
    <property type="evidence" value="ECO:0007669"/>
    <property type="project" value="TreeGrafter"/>
</dbReference>
<dbReference type="Gene3D" id="3.40.50.300">
    <property type="entry name" value="P-loop containing nucleotide triphosphate hydrolases"/>
    <property type="match status" value="1"/>
</dbReference>
<proteinExistence type="inferred from homology"/>
<dbReference type="CDD" id="cd01129">
    <property type="entry name" value="PulE-GspE-like"/>
    <property type="match status" value="1"/>
</dbReference>
<dbReference type="EMBL" id="QUBG01000005">
    <property type="protein sequence ID" value="TPR43522.1"/>
    <property type="molecule type" value="Genomic_DNA"/>
</dbReference>
<dbReference type="GO" id="GO:0016887">
    <property type="term" value="F:ATP hydrolysis activity"/>
    <property type="evidence" value="ECO:0007669"/>
    <property type="project" value="TreeGrafter"/>
</dbReference>
<evidence type="ECO:0000259" key="4">
    <source>
        <dbReference type="Pfam" id="PF00437"/>
    </source>
</evidence>
<comment type="caution">
    <text evidence="5">The sequence shown here is derived from an EMBL/GenBank/DDBJ whole genome shotgun (WGS) entry which is preliminary data.</text>
</comment>
<dbReference type="GeneID" id="58108638"/>
<dbReference type="RefSeq" id="WP_108983143.1">
    <property type="nucleotide sequence ID" value="NZ_BAABXB010000050.1"/>
</dbReference>
<reference evidence="5" key="1">
    <citation type="submission" date="2018-08" db="EMBL/GenBank/DDBJ databases">
        <title>Comparative genomics of wild bee and flower associated Lactobacillus reveals potential adaptation to the bee host.</title>
        <authorList>
            <person name="Vuong H.Q."/>
            <person name="Mcfrederick Q.S."/>
        </authorList>
    </citation>
    <scope>NUCLEOTIDE SEQUENCE</scope>
    <source>
        <strain evidence="5">HV_63</strain>
    </source>
</reference>
<keyword evidence="3" id="KW-0067">ATP-binding</keyword>
<dbReference type="GO" id="GO:0005524">
    <property type="term" value="F:ATP binding"/>
    <property type="evidence" value="ECO:0007669"/>
    <property type="project" value="UniProtKB-KW"/>
</dbReference>
<gene>
    <name evidence="5" type="ORF">DY130_05765</name>
</gene>
<protein>
    <submittedName>
        <fullName evidence="5">Competence protein ComGA</fullName>
    </submittedName>
</protein>
<comment type="similarity">
    <text evidence="1">Belongs to the GSP E family.</text>
</comment>
<dbReference type="NCBIfam" id="NF041000">
    <property type="entry name" value="ATPase_ComGA"/>
    <property type="match status" value="1"/>
</dbReference>
<evidence type="ECO:0000313" key="5">
    <source>
        <dbReference type="EMBL" id="TPR43522.1"/>
    </source>
</evidence>
<dbReference type="Gene3D" id="3.30.450.90">
    <property type="match status" value="1"/>
</dbReference>
<dbReference type="PANTHER" id="PTHR30258">
    <property type="entry name" value="TYPE II SECRETION SYSTEM PROTEIN GSPE-RELATED"/>
    <property type="match status" value="1"/>
</dbReference>
<evidence type="ECO:0000256" key="2">
    <source>
        <dbReference type="ARBA" id="ARBA00022741"/>
    </source>
</evidence>
<sequence length="285" mass="32362">MKMKEYFNDLINHAIDIKASDIYIFPAGDNFNIKMHTNVRILEHSVIDSSFSKTLLNYCKYISNMAISENRRPQIGSFVYKLDSQKYYLRFSSVSNFSNKESMVIRIIYSIEDSDLSYADYNNLISLKKRFYKGGMILFAGPTGSGKTTSAYKLAKSISPKKIIMTIEDPVEIIEDEFLQLQVNDSANMGYDELIKVGLRHRPDIFIIGEIRDTRTANAAIRAALSGHLVISTIHANNKNGVINRLKQLNVNSSDINHAINTVVYQKLVNDKDGNMTAYMDINEE</sequence>
<organism evidence="5 6">
    <name type="scientific">Apilactobacillus micheneri</name>
    <dbReference type="NCBI Taxonomy" id="1899430"/>
    <lineage>
        <taxon>Bacteria</taxon>
        <taxon>Bacillati</taxon>
        <taxon>Bacillota</taxon>
        <taxon>Bacilli</taxon>
        <taxon>Lactobacillales</taxon>
        <taxon>Lactobacillaceae</taxon>
        <taxon>Apilactobacillus</taxon>
    </lineage>
</organism>
<dbReference type="AlphaFoldDB" id="A0A2S2JMC8"/>
<keyword evidence="2" id="KW-0547">Nucleotide-binding</keyword>
<evidence type="ECO:0000256" key="1">
    <source>
        <dbReference type="ARBA" id="ARBA00006611"/>
    </source>
</evidence>
<dbReference type="PANTHER" id="PTHR30258:SF2">
    <property type="entry name" value="COMG OPERON PROTEIN 1"/>
    <property type="match status" value="1"/>
</dbReference>
<dbReference type="OrthoDB" id="9808272at2"/>
<dbReference type="InterPro" id="IPR027417">
    <property type="entry name" value="P-loop_NTPase"/>
</dbReference>
<dbReference type="Proteomes" id="UP000784700">
    <property type="component" value="Unassembled WGS sequence"/>
</dbReference>
<dbReference type="InterPro" id="IPR047667">
    <property type="entry name" value="ATPase_ComGA"/>
</dbReference>
<evidence type="ECO:0000256" key="3">
    <source>
        <dbReference type="ARBA" id="ARBA00022840"/>
    </source>
</evidence>
<dbReference type="InterPro" id="IPR001482">
    <property type="entry name" value="T2SS/T4SS_dom"/>
</dbReference>
<feature type="domain" description="Bacterial type II secretion system protein E" evidence="4">
    <location>
        <begin position="5"/>
        <end position="271"/>
    </location>
</feature>
<dbReference type="Pfam" id="PF00437">
    <property type="entry name" value="T2SSE"/>
    <property type="match status" value="1"/>
</dbReference>
<name>A0A2S2JMC8_9LACO</name>
<accession>A0A2S2JMC8</accession>
<evidence type="ECO:0000313" key="6">
    <source>
        <dbReference type="Proteomes" id="UP000784700"/>
    </source>
</evidence>
<dbReference type="SUPFAM" id="SSF52540">
    <property type="entry name" value="P-loop containing nucleoside triphosphate hydrolases"/>
    <property type="match status" value="1"/>
</dbReference>